<feature type="domain" description="PNPLA" evidence="3">
    <location>
        <begin position="5"/>
        <end position="196"/>
    </location>
</feature>
<dbReference type="GO" id="GO:0016042">
    <property type="term" value="P:lipid catabolic process"/>
    <property type="evidence" value="ECO:0007669"/>
    <property type="project" value="UniProtKB-UniRule"/>
</dbReference>
<keyword evidence="1 2" id="KW-0443">Lipid metabolism</keyword>
<dbReference type="PANTHER" id="PTHR46394">
    <property type="entry name" value="ANNEXIN"/>
    <property type="match status" value="1"/>
</dbReference>
<gene>
    <name evidence="4" type="ORF">ACZ11_00015</name>
</gene>
<dbReference type="InterPro" id="IPR052580">
    <property type="entry name" value="Lipid_Hydrolase"/>
</dbReference>
<sequence>MWIDGVFSGGGLKGFALVGAYQVLEAENFRFKRVAGTSAGAILAAFIAAGYSGKEIQTMLEELDVPSLLDPRKTILPFPFMKWVNVYHHLGLYKGKALEKWFFQKLAAKGVYTFGDLPNDSLKLVASDLTNGRMIVLPDDLQKYHIEARNFSVASALRMSCGIPFFFEPVTLKTGKGDSVIVDGGVLSNFPLWVFDDREGRKVRPIIGLKLSRRREEQHPHEIKNGLNLFEALFSTMKDAHDERYISRRHERDIIFIPVDDYSATQFDLDEETKETLLEIGRNRTIQFLKSWPRFRL</sequence>
<dbReference type="Gene3D" id="3.40.1090.10">
    <property type="entry name" value="Cytosolic phospholipase A2 catalytic domain"/>
    <property type="match status" value="2"/>
</dbReference>
<dbReference type="Pfam" id="PF01734">
    <property type="entry name" value="Patatin"/>
    <property type="match status" value="1"/>
</dbReference>
<keyword evidence="2" id="KW-0442">Lipid degradation</keyword>
<dbReference type="Proteomes" id="UP000037326">
    <property type="component" value="Unassembled WGS sequence"/>
</dbReference>
<dbReference type="GO" id="GO:0016787">
    <property type="term" value="F:hydrolase activity"/>
    <property type="evidence" value="ECO:0007669"/>
    <property type="project" value="UniProtKB-UniRule"/>
</dbReference>
<feature type="short sequence motif" description="GXSXG" evidence="2">
    <location>
        <begin position="36"/>
        <end position="40"/>
    </location>
</feature>
<protein>
    <recommendedName>
        <fullName evidence="3">PNPLA domain-containing protein</fullName>
    </recommendedName>
</protein>
<dbReference type="AlphaFoldDB" id="A0A0K9FJZ4"/>
<accession>A0A0K9FJZ4</accession>
<dbReference type="OrthoDB" id="9770965at2"/>
<evidence type="ECO:0000259" key="3">
    <source>
        <dbReference type="PROSITE" id="PS51635"/>
    </source>
</evidence>
<feature type="short sequence motif" description="GXGXXG" evidence="2">
    <location>
        <begin position="9"/>
        <end position="14"/>
    </location>
</feature>
<comment type="caution">
    <text evidence="4">The sequence shown here is derived from an EMBL/GenBank/DDBJ whole genome shotgun (WGS) entry which is preliminary data.</text>
</comment>
<dbReference type="PATRIC" id="fig|582475.4.peg.2536"/>
<feature type="short sequence motif" description="DGA/G" evidence="2">
    <location>
        <begin position="183"/>
        <end position="185"/>
    </location>
</feature>
<dbReference type="InterPro" id="IPR002641">
    <property type="entry name" value="PNPLA_dom"/>
</dbReference>
<reference evidence="5" key="1">
    <citation type="submission" date="2015-07" db="EMBL/GenBank/DDBJ databases">
        <authorList>
            <consortium name="Consortium for Microbial Forensics and Genomics (microFORGE)"/>
            <person name="Knight B.M."/>
            <person name="Roberts D.P."/>
            <person name="Lin D."/>
            <person name="Hari K."/>
            <person name="Fletcher J."/>
            <person name="Melcher U."/>
            <person name="Blagden T."/>
            <person name="Winegar R.A."/>
        </authorList>
    </citation>
    <scope>NUCLEOTIDE SEQUENCE [LARGE SCALE GENOMIC DNA]</scope>
    <source>
        <strain evidence="5">DSM 23493</strain>
    </source>
</reference>
<dbReference type="PROSITE" id="PS51635">
    <property type="entry name" value="PNPLA"/>
    <property type="match status" value="1"/>
</dbReference>
<dbReference type="RefSeq" id="WP_049662497.1">
    <property type="nucleotide sequence ID" value="NZ_LFXJ01000001.1"/>
</dbReference>
<feature type="active site" description="Proton acceptor" evidence="2">
    <location>
        <position position="183"/>
    </location>
</feature>
<organism evidence="4 5">
    <name type="scientific">Lysinibacillus xylanilyticus</name>
    <dbReference type="NCBI Taxonomy" id="582475"/>
    <lineage>
        <taxon>Bacteria</taxon>
        <taxon>Bacillati</taxon>
        <taxon>Bacillota</taxon>
        <taxon>Bacilli</taxon>
        <taxon>Bacillales</taxon>
        <taxon>Bacillaceae</taxon>
        <taxon>Lysinibacillus</taxon>
    </lineage>
</organism>
<name>A0A0K9FJZ4_9BACI</name>
<keyword evidence="2" id="KW-0378">Hydrolase</keyword>
<evidence type="ECO:0000313" key="5">
    <source>
        <dbReference type="Proteomes" id="UP000037326"/>
    </source>
</evidence>
<dbReference type="InterPro" id="IPR016035">
    <property type="entry name" value="Acyl_Trfase/lysoPLipase"/>
</dbReference>
<evidence type="ECO:0000256" key="2">
    <source>
        <dbReference type="PROSITE-ProRule" id="PRU01161"/>
    </source>
</evidence>
<feature type="active site" description="Nucleophile" evidence="2">
    <location>
        <position position="38"/>
    </location>
</feature>
<dbReference type="EMBL" id="LFXJ01000001">
    <property type="protein sequence ID" value="KMY34461.1"/>
    <property type="molecule type" value="Genomic_DNA"/>
</dbReference>
<evidence type="ECO:0000256" key="1">
    <source>
        <dbReference type="ARBA" id="ARBA00023098"/>
    </source>
</evidence>
<dbReference type="GeneID" id="96596709"/>
<dbReference type="CDD" id="cd07207">
    <property type="entry name" value="Pat_ExoU_VipD_like"/>
    <property type="match status" value="1"/>
</dbReference>
<dbReference type="SUPFAM" id="SSF52151">
    <property type="entry name" value="FabD/lysophospholipase-like"/>
    <property type="match status" value="1"/>
</dbReference>
<proteinExistence type="predicted"/>
<evidence type="ECO:0000313" key="4">
    <source>
        <dbReference type="EMBL" id="KMY34461.1"/>
    </source>
</evidence>
<dbReference type="PANTHER" id="PTHR46394:SF1">
    <property type="entry name" value="PNPLA DOMAIN-CONTAINING PROTEIN"/>
    <property type="match status" value="1"/>
</dbReference>